<evidence type="ECO:0000313" key="3">
    <source>
        <dbReference type="Proteomes" id="UP001362999"/>
    </source>
</evidence>
<sequence>MFSRRHRTLRPLHRLHYPFPAPTGIVIAPSPTLIPLLPLHDPRTPPFAHTHICPSHPHPLRLDLPPLHLRLSPTHIRIHIRLFAAACAPRKLRPARHAPRNRQNAGDEYESPLSPCTANAPSAGVSTQLARSTTSMLPRPSNPELIPYPPCRSGAGDISTTGVGEHRLEGGTVAAGRGVVAVTGAGQWYKRTEVKTAAGTVSERKESRSAGCGIWDMGAEDYDGDGAGDSKEEDKRAGAIDLLIAISTPPPKTRATSSFFLDGCRLASSFPAQRDFDRSSRGHAHSVNANASSKPKESAHALDPPSTEKYIQAQRRADGRSDRGG</sequence>
<keyword evidence="3" id="KW-1185">Reference proteome</keyword>
<comment type="caution">
    <text evidence="2">The sequence shown here is derived from an EMBL/GenBank/DDBJ whole genome shotgun (WGS) entry which is preliminary data.</text>
</comment>
<accession>A0AAV9ZD60</accession>
<evidence type="ECO:0000256" key="1">
    <source>
        <dbReference type="SAM" id="MobiDB-lite"/>
    </source>
</evidence>
<feature type="compositionally biased region" description="Basic and acidic residues" evidence="1">
    <location>
        <begin position="315"/>
        <end position="325"/>
    </location>
</feature>
<evidence type="ECO:0000313" key="2">
    <source>
        <dbReference type="EMBL" id="KAK6978059.1"/>
    </source>
</evidence>
<organism evidence="2 3">
    <name type="scientific">Favolaschia claudopus</name>
    <dbReference type="NCBI Taxonomy" id="2862362"/>
    <lineage>
        <taxon>Eukaryota</taxon>
        <taxon>Fungi</taxon>
        <taxon>Dikarya</taxon>
        <taxon>Basidiomycota</taxon>
        <taxon>Agaricomycotina</taxon>
        <taxon>Agaricomycetes</taxon>
        <taxon>Agaricomycetidae</taxon>
        <taxon>Agaricales</taxon>
        <taxon>Marasmiineae</taxon>
        <taxon>Mycenaceae</taxon>
        <taxon>Favolaschia</taxon>
    </lineage>
</organism>
<feature type="region of interest" description="Disordered" evidence="1">
    <location>
        <begin position="275"/>
        <end position="325"/>
    </location>
</feature>
<reference evidence="2 3" key="1">
    <citation type="journal article" date="2024" name="J Genomics">
        <title>Draft genome sequencing and assembly of Favolaschia claudopus CIRM-BRFM 2984 isolated from oak limbs.</title>
        <authorList>
            <person name="Navarro D."/>
            <person name="Drula E."/>
            <person name="Chaduli D."/>
            <person name="Cazenave R."/>
            <person name="Ahrendt S."/>
            <person name="Wang J."/>
            <person name="Lipzen A."/>
            <person name="Daum C."/>
            <person name="Barry K."/>
            <person name="Grigoriev I.V."/>
            <person name="Favel A."/>
            <person name="Rosso M.N."/>
            <person name="Martin F."/>
        </authorList>
    </citation>
    <scope>NUCLEOTIDE SEQUENCE [LARGE SCALE GENOMIC DNA]</scope>
    <source>
        <strain evidence="2 3">CIRM-BRFM 2984</strain>
    </source>
</reference>
<dbReference type="EMBL" id="JAWWNJ010000162">
    <property type="protein sequence ID" value="KAK6978059.1"/>
    <property type="molecule type" value="Genomic_DNA"/>
</dbReference>
<dbReference type="AlphaFoldDB" id="A0AAV9ZD60"/>
<protein>
    <submittedName>
        <fullName evidence="2">Uncharacterized protein</fullName>
    </submittedName>
</protein>
<feature type="region of interest" description="Disordered" evidence="1">
    <location>
        <begin position="200"/>
        <end position="234"/>
    </location>
</feature>
<feature type="region of interest" description="Disordered" evidence="1">
    <location>
        <begin position="93"/>
        <end position="113"/>
    </location>
</feature>
<dbReference type="Proteomes" id="UP001362999">
    <property type="component" value="Unassembled WGS sequence"/>
</dbReference>
<gene>
    <name evidence="2" type="ORF">R3P38DRAFT_2809515</name>
</gene>
<name>A0AAV9ZD60_9AGAR</name>
<proteinExistence type="predicted"/>